<feature type="compositionally biased region" description="Low complexity" evidence="1">
    <location>
        <begin position="277"/>
        <end position="295"/>
    </location>
</feature>
<gene>
    <name evidence="2" type="ORF">DEBR0S5_08372G</name>
</gene>
<feature type="compositionally biased region" description="Polar residues" evidence="1">
    <location>
        <begin position="10"/>
        <end position="21"/>
    </location>
</feature>
<feature type="region of interest" description="Disordered" evidence="1">
    <location>
        <begin position="1"/>
        <end position="32"/>
    </location>
</feature>
<evidence type="ECO:0000256" key="1">
    <source>
        <dbReference type="SAM" id="MobiDB-lite"/>
    </source>
</evidence>
<evidence type="ECO:0000313" key="3">
    <source>
        <dbReference type="Proteomes" id="UP000478008"/>
    </source>
</evidence>
<protein>
    <submittedName>
        <fullName evidence="2">DEBR0S5_08372g1_1</fullName>
    </submittedName>
</protein>
<feature type="region of interest" description="Disordered" evidence="1">
    <location>
        <begin position="275"/>
        <end position="355"/>
    </location>
</feature>
<feature type="region of interest" description="Disordered" evidence="1">
    <location>
        <begin position="374"/>
        <end position="412"/>
    </location>
</feature>
<dbReference type="Proteomes" id="UP000478008">
    <property type="component" value="Unassembled WGS sequence"/>
</dbReference>
<accession>A0A7D9CZJ1</accession>
<name>A0A7D9CZJ1_DEKBR</name>
<feature type="compositionally biased region" description="Low complexity" evidence="1">
    <location>
        <begin position="391"/>
        <end position="404"/>
    </location>
</feature>
<proteinExistence type="predicted"/>
<dbReference type="AlphaFoldDB" id="A0A7D9CZJ1"/>
<feature type="compositionally biased region" description="Low complexity" evidence="1">
    <location>
        <begin position="315"/>
        <end position="327"/>
    </location>
</feature>
<evidence type="ECO:0000313" key="2">
    <source>
        <dbReference type="EMBL" id="VUG19657.1"/>
    </source>
</evidence>
<sequence length="435" mass="47263">MKTMKPNLHLNLNRNKSSSYLDPNGPPSAPGGCVTPITPSGYCTPVNTNFPSILQLERPSFPGISRSSSLCSSTSDLGHDLNKSTGSDPTQHMSPIYQCNSVGSMASSIGGGQTASPVNMSSYDFTPAFDEALMELYHAYANAPSVTPFNMNFPPSGVCSKISKQMYIALLHNRDLKIDISAQKSDDLMLEANRISCLAVIRRRLLELSNSNADQTIQIASRNDSSVSLTTPTTPFQPLIHRPSWLHQNLAFNAARISSTDSLVDSVQLPADAATNQQQISAPSSSQQYRSHSLSPFAPPYTRKQLHSPHEMMTPPSSSRKLSSGSPLAPLFPNVCSNGSPRLNGHSSTSKGGAEQEFQSDVFTFETYKPLQSPFKQNFSPNKVRARRSGSRSSLSSPLATMSSVNESDMASSDSLFNITAQRKRDSLNMKRNMM</sequence>
<organism evidence="2 3">
    <name type="scientific">Dekkera bruxellensis</name>
    <name type="common">Brettanomyces custersii</name>
    <dbReference type="NCBI Taxonomy" id="5007"/>
    <lineage>
        <taxon>Eukaryota</taxon>
        <taxon>Fungi</taxon>
        <taxon>Dikarya</taxon>
        <taxon>Ascomycota</taxon>
        <taxon>Saccharomycotina</taxon>
        <taxon>Pichiomycetes</taxon>
        <taxon>Pichiales</taxon>
        <taxon>Pichiaceae</taxon>
        <taxon>Brettanomyces</taxon>
    </lineage>
</organism>
<dbReference type="EMBL" id="CABFWN010000005">
    <property type="protein sequence ID" value="VUG19657.1"/>
    <property type="molecule type" value="Genomic_DNA"/>
</dbReference>
<reference evidence="2 3" key="1">
    <citation type="submission" date="2019-07" db="EMBL/GenBank/DDBJ databases">
        <authorList>
            <person name="Friedrich A."/>
            <person name="Schacherer J."/>
        </authorList>
    </citation>
    <scope>NUCLEOTIDE SEQUENCE [LARGE SCALE GENOMIC DNA]</scope>
</reference>
<feature type="compositionally biased region" description="Polar residues" evidence="1">
    <location>
        <begin position="335"/>
        <end position="355"/>
    </location>
</feature>
<keyword evidence="3" id="KW-1185">Reference proteome</keyword>